<evidence type="ECO:0000256" key="3">
    <source>
        <dbReference type="ARBA" id="ARBA00022614"/>
    </source>
</evidence>
<feature type="domain" description="Leucine-rich repeat-containing N-terminal plant-type" evidence="10">
    <location>
        <begin position="29"/>
        <end position="68"/>
    </location>
</feature>
<evidence type="ECO:0000256" key="4">
    <source>
        <dbReference type="ARBA" id="ARBA00022729"/>
    </source>
</evidence>
<feature type="signal peptide" evidence="9">
    <location>
        <begin position="1"/>
        <end position="24"/>
    </location>
</feature>
<dbReference type="PANTHER" id="PTHR48059">
    <property type="entry name" value="POLYGALACTURONASE INHIBITOR 1"/>
    <property type="match status" value="1"/>
</dbReference>
<dbReference type="InterPro" id="IPR013210">
    <property type="entry name" value="LRR_N_plant-typ"/>
</dbReference>
<evidence type="ECO:0000313" key="13">
    <source>
        <dbReference type="Proteomes" id="UP000077755"/>
    </source>
</evidence>
<dbReference type="EMBL" id="LNRQ01000004">
    <property type="protein sequence ID" value="KZM96660.1"/>
    <property type="molecule type" value="Genomic_DNA"/>
</dbReference>
<dbReference type="InterPro" id="IPR032675">
    <property type="entry name" value="LRR_dom_sf"/>
</dbReference>
<dbReference type="KEGG" id="dcr:108219462"/>
<evidence type="ECO:0000256" key="1">
    <source>
        <dbReference type="ARBA" id="ARBA00004196"/>
    </source>
</evidence>
<evidence type="ECO:0000256" key="6">
    <source>
        <dbReference type="ARBA" id="ARBA00023136"/>
    </source>
</evidence>
<keyword evidence="5" id="KW-0677">Repeat</keyword>
<dbReference type="EMBL" id="CP093346">
    <property type="protein sequence ID" value="WOG95401.1"/>
    <property type="molecule type" value="Genomic_DNA"/>
</dbReference>
<dbReference type="InterPro" id="IPR001611">
    <property type="entry name" value="Leu-rich_rpt"/>
</dbReference>
<dbReference type="SUPFAM" id="SSF52047">
    <property type="entry name" value="RNI-like"/>
    <property type="match status" value="1"/>
</dbReference>
<dbReference type="Pfam" id="PF13855">
    <property type="entry name" value="LRR_8"/>
    <property type="match status" value="1"/>
</dbReference>
<keyword evidence="4 9" id="KW-0732">Signal</keyword>
<dbReference type="Gene3D" id="3.80.10.10">
    <property type="entry name" value="Ribonuclease Inhibitor"/>
    <property type="match status" value="3"/>
</dbReference>
<comment type="subcellular location">
    <subcellularLocation>
        <location evidence="1">Cell envelope</location>
    </subcellularLocation>
    <subcellularLocation>
        <location evidence="2">Membrane</location>
    </subcellularLocation>
</comment>
<proteinExistence type="inferred from homology"/>
<dbReference type="Pfam" id="PF08263">
    <property type="entry name" value="LRRNT_2"/>
    <property type="match status" value="1"/>
</dbReference>
<keyword evidence="13" id="KW-1185">Reference proteome</keyword>
<feature type="chain" id="PRO_5007831918" description="Leucine-rich repeat-containing N-terminal plant-type domain-containing protein" evidence="9">
    <location>
        <begin position="25"/>
        <end position="454"/>
    </location>
</feature>
<dbReference type="STRING" id="79200.A0A162A7Q3"/>
<comment type="similarity">
    <text evidence="8">Belongs to the polygalacturonase-inhibiting protein family.</text>
</comment>
<dbReference type="GO" id="GO:0016020">
    <property type="term" value="C:membrane"/>
    <property type="evidence" value="ECO:0007669"/>
    <property type="project" value="UniProtKB-SubCell"/>
</dbReference>
<evidence type="ECO:0000259" key="10">
    <source>
        <dbReference type="Pfam" id="PF08263"/>
    </source>
</evidence>
<name>A0A162A7Q3_DAUCS</name>
<dbReference type="Proteomes" id="UP000077755">
    <property type="component" value="Chromosome 4"/>
</dbReference>
<keyword evidence="7" id="KW-0325">Glycoprotein</keyword>
<evidence type="ECO:0000256" key="8">
    <source>
        <dbReference type="ARBA" id="ARBA00038043"/>
    </source>
</evidence>
<dbReference type="Gramene" id="KZM96660">
    <property type="protein sequence ID" value="KZM96660"/>
    <property type="gene ID" value="DCAR_015978"/>
</dbReference>
<accession>A0A162A7Q3</accession>
<dbReference type="AlphaFoldDB" id="A0A162A7Q3"/>
<keyword evidence="3" id="KW-0433">Leucine-rich repeat</keyword>
<reference evidence="12" key="2">
    <citation type="submission" date="2022-03" db="EMBL/GenBank/DDBJ databases">
        <title>Draft title - Genomic analysis of global carrot germplasm unveils the trajectory of domestication and the origin of high carotenoid orange carrot.</title>
        <authorList>
            <person name="Iorizzo M."/>
            <person name="Ellison S."/>
            <person name="Senalik D."/>
            <person name="Macko-Podgorni A."/>
            <person name="Grzebelus D."/>
            <person name="Bostan H."/>
            <person name="Rolling W."/>
            <person name="Curaba J."/>
            <person name="Simon P."/>
        </authorList>
    </citation>
    <scope>NUCLEOTIDE SEQUENCE</scope>
    <source>
        <tissue evidence="12">Leaf</tissue>
    </source>
</reference>
<evidence type="ECO:0000256" key="2">
    <source>
        <dbReference type="ARBA" id="ARBA00004370"/>
    </source>
</evidence>
<evidence type="ECO:0000313" key="11">
    <source>
        <dbReference type="EMBL" id="KZM96660.1"/>
    </source>
</evidence>
<evidence type="ECO:0000256" key="7">
    <source>
        <dbReference type="ARBA" id="ARBA00023180"/>
    </source>
</evidence>
<dbReference type="SUPFAM" id="SSF52058">
    <property type="entry name" value="L domain-like"/>
    <property type="match status" value="1"/>
</dbReference>
<evidence type="ECO:0000313" key="12">
    <source>
        <dbReference type="EMBL" id="WOG95401.1"/>
    </source>
</evidence>
<evidence type="ECO:0000256" key="5">
    <source>
        <dbReference type="ARBA" id="ARBA00022737"/>
    </source>
</evidence>
<gene>
    <name evidence="11" type="ORF">DCAR_015978</name>
    <name evidence="12" type="ORF">DCAR_0414718</name>
</gene>
<dbReference type="Pfam" id="PF00560">
    <property type="entry name" value="LRR_1"/>
    <property type="match status" value="5"/>
</dbReference>
<keyword evidence="6" id="KW-0472">Membrane</keyword>
<dbReference type="OrthoDB" id="676979at2759"/>
<organism evidence="11">
    <name type="scientific">Daucus carota subsp. sativus</name>
    <name type="common">Carrot</name>
    <dbReference type="NCBI Taxonomy" id="79200"/>
    <lineage>
        <taxon>Eukaryota</taxon>
        <taxon>Viridiplantae</taxon>
        <taxon>Streptophyta</taxon>
        <taxon>Embryophyta</taxon>
        <taxon>Tracheophyta</taxon>
        <taxon>Spermatophyta</taxon>
        <taxon>Magnoliopsida</taxon>
        <taxon>eudicotyledons</taxon>
        <taxon>Gunneridae</taxon>
        <taxon>Pentapetalae</taxon>
        <taxon>asterids</taxon>
        <taxon>campanulids</taxon>
        <taxon>Apiales</taxon>
        <taxon>Apiaceae</taxon>
        <taxon>Apioideae</taxon>
        <taxon>Scandiceae</taxon>
        <taxon>Daucinae</taxon>
        <taxon>Daucus</taxon>
        <taxon>Daucus sect. Daucus</taxon>
    </lineage>
</organism>
<evidence type="ECO:0000256" key="9">
    <source>
        <dbReference type="SAM" id="SignalP"/>
    </source>
</evidence>
<sequence length="454" mass="50000">MPYLTPLLFSFFLFTSTFLSPTSAACHVDDESGLLSFKSGITSDPSGLLTSWKKGTDCCTSWNGVSCDQVNRVNSLSIYGDLANSTKYLSGTISPKLRKLKNLSAFSLVDTRNISGPLPGFLFRIPNIQIIYIQNNKLSGHITKWIGNLTQLVALGLNGNQFTGNIPVSLSKLTELSQLFLQQNQFSGKIPEIFTSLTKISSLNFSYNKFSGNIPQTLAHLAPQVRYLDLSHNLLTGQIPSFFGNFKPLDTLTLSHNGLSGTVPKTFANLTKIFNLDLSYNQLVDPFPELKVIGIDTIDLSYNRFNLVQIPSWITSSPIISSLKLAKCGLKFKLQDWKPKTVYYYDYIDLSDNLISGSAVKLVNSTEYLKSFAASNNQLKFDFGTLKIPKTLKSLDLSKNLLFGKVPKEISGLEKLNVSVNHLCGAIPANKFPAAAFKDNDCLCGSPLPPCKKV</sequence>
<dbReference type="OMA" id="DPFPEMN"/>
<dbReference type="FunFam" id="3.80.10.10:FF:000400">
    <property type="entry name" value="Nuclear pore complex protein NUP107"/>
    <property type="match status" value="1"/>
</dbReference>
<dbReference type="FunFam" id="3.80.10.10:FF:000041">
    <property type="entry name" value="LRR receptor-like serine/threonine-protein kinase ERECTA"/>
    <property type="match status" value="1"/>
</dbReference>
<dbReference type="PANTHER" id="PTHR48059:SF19">
    <property type="entry name" value="RECEPTOR-LIKE PROTEIN KINASE 5"/>
    <property type="match status" value="1"/>
</dbReference>
<protein>
    <recommendedName>
        <fullName evidence="10">Leucine-rich repeat-containing N-terminal plant-type domain-containing protein</fullName>
    </recommendedName>
</protein>
<reference evidence="11" key="1">
    <citation type="journal article" date="2016" name="Nat. Genet.">
        <title>A high-quality carrot genome assembly provides new insights into carotenoid accumulation and asterid genome evolution.</title>
        <authorList>
            <person name="Iorizzo M."/>
            <person name="Ellison S."/>
            <person name="Senalik D."/>
            <person name="Zeng P."/>
            <person name="Satapoomin P."/>
            <person name="Huang J."/>
            <person name="Bowman M."/>
            <person name="Iovene M."/>
            <person name="Sanseverino W."/>
            <person name="Cavagnaro P."/>
            <person name="Yildiz M."/>
            <person name="Macko-Podgorni A."/>
            <person name="Moranska E."/>
            <person name="Grzebelus E."/>
            <person name="Grzebelus D."/>
            <person name="Ashrafi H."/>
            <person name="Zheng Z."/>
            <person name="Cheng S."/>
            <person name="Spooner D."/>
            <person name="Van Deynze A."/>
            <person name="Simon P."/>
        </authorList>
    </citation>
    <scope>NUCLEOTIDE SEQUENCE [LARGE SCALE GENOMIC DNA]</scope>
    <source>
        <tissue evidence="11">Leaf</tissue>
    </source>
</reference>
<dbReference type="InterPro" id="IPR051848">
    <property type="entry name" value="PGIP"/>
</dbReference>